<dbReference type="AlphaFoldDB" id="I0Z1R4"/>
<dbReference type="PANTHER" id="PTHR23315">
    <property type="entry name" value="U BOX DOMAIN-CONTAINING"/>
    <property type="match status" value="1"/>
</dbReference>
<dbReference type="EMBL" id="AGSI01000005">
    <property type="protein sequence ID" value="EIE24583.1"/>
    <property type="molecule type" value="Genomic_DNA"/>
</dbReference>
<feature type="repeat" description="ARM" evidence="2">
    <location>
        <begin position="133"/>
        <end position="176"/>
    </location>
</feature>
<dbReference type="PROSITE" id="PS50176">
    <property type="entry name" value="ARM_REPEAT"/>
    <property type="match status" value="2"/>
</dbReference>
<dbReference type="SUPFAM" id="SSF48371">
    <property type="entry name" value="ARM repeat"/>
    <property type="match status" value="1"/>
</dbReference>
<dbReference type="eggNOG" id="KOG0167">
    <property type="taxonomic scope" value="Eukaryota"/>
</dbReference>
<dbReference type="InterPro" id="IPR000225">
    <property type="entry name" value="Armadillo"/>
</dbReference>
<dbReference type="Gene3D" id="1.25.10.10">
    <property type="entry name" value="Leucine-rich Repeat Variant"/>
    <property type="match status" value="2"/>
</dbReference>
<dbReference type="Proteomes" id="UP000007264">
    <property type="component" value="Unassembled WGS sequence"/>
</dbReference>
<keyword evidence="1" id="KW-0833">Ubl conjugation pathway</keyword>
<proteinExistence type="predicted"/>
<accession>I0Z1R4</accession>
<dbReference type="KEGG" id="csl:COCSUDRAFT_40941"/>
<dbReference type="GeneID" id="17042585"/>
<gene>
    <name evidence="3" type="ORF">COCSUDRAFT_40941</name>
</gene>
<protein>
    <submittedName>
        <fullName evidence="3">ARM repeat-containing protein</fullName>
    </submittedName>
</protein>
<dbReference type="Pfam" id="PF00514">
    <property type="entry name" value="Arm"/>
    <property type="match status" value="1"/>
</dbReference>
<reference evidence="3 4" key="1">
    <citation type="journal article" date="2012" name="Genome Biol.">
        <title>The genome of the polar eukaryotic microalga coccomyxa subellipsoidea reveals traits of cold adaptation.</title>
        <authorList>
            <person name="Blanc G."/>
            <person name="Agarkova I."/>
            <person name="Grimwood J."/>
            <person name="Kuo A."/>
            <person name="Brueggeman A."/>
            <person name="Dunigan D."/>
            <person name="Gurnon J."/>
            <person name="Ladunga I."/>
            <person name="Lindquist E."/>
            <person name="Lucas S."/>
            <person name="Pangilinan J."/>
            <person name="Proschold T."/>
            <person name="Salamov A."/>
            <person name="Schmutz J."/>
            <person name="Weeks D."/>
            <person name="Yamada T."/>
            <person name="Claverie J.M."/>
            <person name="Grigoriev I."/>
            <person name="Van Etten J."/>
            <person name="Lomsadze A."/>
            <person name="Borodovsky M."/>
        </authorList>
    </citation>
    <scope>NUCLEOTIDE SEQUENCE [LARGE SCALE GENOMIC DNA]</scope>
    <source>
        <strain evidence="3 4">C-169</strain>
    </source>
</reference>
<dbReference type="InterPro" id="IPR011989">
    <property type="entry name" value="ARM-like"/>
</dbReference>
<evidence type="ECO:0000256" key="1">
    <source>
        <dbReference type="ARBA" id="ARBA00022786"/>
    </source>
</evidence>
<evidence type="ECO:0000313" key="4">
    <source>
        <dbReference type="Proteomes" id="UP000007264"/>
    </source>
</evidence>
<organism evidence="3 4">
    <name type="scientific">Coccomyxa subellipsoidea (strain C-169)</name>
    <name type="common">Green microalga</name>
    <dbReference type="NCBI Taxonomy" id="574566"/>
    <lineage>
        <taxon>Eukaryota</taxon>
        <taxon>Viridiplantae</taxon>
        <taxon>Chlorophyta</taxon>
        <taxon>core chlorophytes</taxon>
        <taxon>Trebouxiophyceae</taxon>
        <taxon>Trebouxiophyceae incertae sedis</taxon>
        <taxon>Coccomyxaceae</taxon>
        <taxon>Coccomyxa</taxon>
        <taxon>Coccomyxa subellipsoidea</taxon>
    </lineage>
</organism>
<name>I0Z1R4_COCSC</name>
<dbReference type="RefSeq" id="XP_005649127.1">
    <property type="nucleotide sequence ID" value="XM_005649070.1"/>
</dbReference>
<dbReference type="PANTHER" id="PTHR23315:SF7">
    <property type="entry name" value="U-BOX DOMAIN-CONTAINING PROTEIN 4"/>
    <property type="match status" value="1"/>
</dbReference>
<dbReference type="SMART" id="SM00185">
    <property type="entry name" value="ARM"/>
    <property type="match status" value="5"/>
</dbReference>
<sequence>METNTMKQAREHVAQLFSGPEGQRLRAGLALRDMAGQPAHKAAVREAGGVEALLAVLDGGCQHPLTVVAAEALSCLAVDDPLSRDLMRRADAAGKLVALLAAGPESEAAHRALLALRILTDREGDRMAILKAGGIPPLVALLRQGPYSEHTEYAAAVLGNLAAGGQPLKDAVREAGAISVLVELLAADTGEIAAELAAVVLRNLALGNAANRAAIVAAGGLQPLLHLLSMGQDKLVHPMSCEMVYAEDKGSTVQRHKAGLCCFDPTAGHLCVAAATPLGVFGCIQPPRQASPRESGAERYLLMRKLTVTEPNADTLELCFVMADCEGALQIKEPLKRRQKQLHRLLRLTITPCSATDLKGALMRMLTRLHLELEFRDFDLGKENGAALPIKHARINAT</sequence>
<dbReference type="InterPro" id="IPR016024">
    <property type="entry name" value="ARM-type_fold"/>
</dbReference>
<feature type="repeat" description="ARM" evidence="2">
    <location>
        <begin position="176"/>
        <end position="219"/>
    </location>
</feature>
<evidence type="ECO:0000313" key="3">
    <source>
        <dbReference type="EMBL" id="EIE24583.1"/>
    </source>
</evidence>
<keyword evidence="4" id="KW-1185">Reference proteome</keyword>
<comment type="caution">
    <text evidence="3">The sequence shown here is derived from an EMBL/GenBank/DDBJ whole genome shotgun (WGS) entry which is preliminary data.</text>
</comment>
<evidence type="ECO:0000256" key="2">
    <source>
        <dbReference type="PROSITE-ProRule" id="PRU00259"/>
    </source>
</evidence>
<dbReference type="STRING" id="574566.I0Z1R4"/>
<dbReference type="OrthoDB" id="511835at2759"/>